<dbReference type="Pfam" id="PF10000">
    <property type="entry name" value="ACT_3"/>
    <property type="match status" value="1"/>
</dbReference>
<dbReference type="PANTHER" id="PTHR39199:SF1">
    <property type="entry name" value="BLR5128 PROTEIN"/>
    <property type="match status" value="1"/>
</dbReference>
<keyword evidence="3" id="KW-1185">Reference proteome</keyword>
<reference evidence="2" key="1">
    <citation type="submission" date="2022-10" db="EMBL/GenBank/DDBJ databases">
        <title>Tapping the CABI collections for fungal endophytes: first genome assemblies for Collariella, Neodidymelliopsis, Ascochyta clinopodiicola, Didymella pomorum, Didymosphaeria variabile, Neocosmospora piperis and Neocucurbitaria cava.</title>
        <authorList>
            <person name="Hill R."/>
        </authorList>
    </citation>
    <scope>NUCLEOTIDE SEQUENCE</scope>
    <source>
        <strain evidence="2">IMI 355091</strain>
    </source>
</reference>
<evidence type="ECO:0000313" key="2">
    <source>
        <dbReference type="EMBL" id="KAJ4410777.1"/>
    </source>
</evidence>
<dbReference type="AlphaFoldDB" id="A0A9W9DAS5"/>
<name>A0A9W9DAS5_9PLEO</name>
<organism evidence="2 3">
    <name type="scientific">Didymella pomorum</name>
    <dbReference type="NCBI Taxonomy" id="749634"/>
    <lineage>
        <taxon>Eukaryota</taxon>
        <taxon>Fungi</taxon>
        <taxon>Dikarya</taxon>
        <taxon>Ascomycota</taxon>
        <taxon>Pezizomycotina</taxon>
        <taxon>Dothideomycetes</taxon>
        <taxon>Pleosporomycetidae</taxon>
        <taxon>Pleosporales</taxon>
        <taxon>Pleosporineae</taxon>
        <taxon>Didymellaceae</taxon>
        <taxon>Didymella</taxon>
    </lineage>
</organism>
<evidence type="ECO:0000259" key="1">
    <source>
        <dbReference type="Pfam" id="PF10000"/>
    </source>
</evidence>
<evidence type="ECO:0000313" key="3">
    <source>
        <dbReference type="Proteomes" id="UP001140510"/>
    </source>
</evidence>
<dbReference type="GO" id="GO:0006520">
    <property type="term" value="P:amino acid metabolic process"/>
    <property type="evidence" value="ECO:0007669"/>
    <property type="project" value="UniProtKB-ARBA"/>
</dbReference>
<dbReference type="SUPFAM" id="SSF55021">
    <property type="entry name" value="ACT-like"/>
    <property type="match status" value="2"/>
</dbReference>
<dbReference type="GO" id="GO:0046394">
    <property type="term" value="P:carboxylic acid biosynthetic process"/>
    <property type="evidence" value="ECO:0007669"/>
    <property type="project" value="UniProtKB-ARBA"/>
</dbReference>
<dbReference type="Proteomes" id="UP001140510">
    <property type="component" value="Unassembled WGS sequence"/>
</dbReference>
<dbReference type="InterPro" id="IPR045865">
    <property type="entry name" value="ACT-like_dom_sf"/>
</dbReference>
<dbReference type="Gene3D" id="3.30.2130.10">
    <property type="entry name" value="VC0802-like"/>
    <property type="match status" value="1"/>
</dbReference>
<dbReference type="InterPro" id="IPR018717">
    <property type="entry name" value="DUF2241"/>
</dbReference>
<proteinExistence type="predicted"/>
<gene>
    <name evidence="2" type="ORF">N0V91_001705</name>
</gene>
<dbReference type="EMBL" id="JAPEVA010000007">
    <property type="protein sequence ID" value="KAJ4410777.1"/>
    <property type="molecule type" value="Genomic_DNA"/>
</dbReference>
<dbReference type="PANTHER" id="PTHR39199">
    <property type="entry name" value="BLR5128 PROTEIN"/>
    <property type="match status" value="1"/>
</dbReference>
<protein>
    <recommendedName>
        <fullName evidence="1">DUF2241 domain-containing protein</fullName>
    </recommendedName>
</protein>
<accession>A0A9W9DAS5</accession>
<sequence length="148" mass="16644">MDLIDDSDVMPEPEVLSLPQQLATLKPVLASSTFIFATFPPNAPVPPSLPVQMLFREAEGMTLVTTRNAADAEGIDYWQVVRLITLEHTKMQSMDFMAFVTNRLLKDVKIDVNFVSGYHHDYCFVGTGYEEQVMRCLQDIANEAQEGE</sequence>
<comment type="caution">
    <text evidence="2">The sequence shown here is derived from an EMBL/GenBank/DDBJ whole genome shotgun (WGS) entry which is preliminary data.</text>
</comment>
<feature type="domain" description="DUF2241" evidence="1">
    <location>
        <begin position="17"/>
        <end position="82"/>
    </location>
</feature>
<dbReference type="OrthoDB" id="10064407at2759"/>